<evidence type="ECO:0000256" key="10">
    <source>
        <dbReference type="ARBA" id="ARBA00023096"/>
    </source>
</evidence>
<proteinExistence type="inferred from homology"/>
<feature type="domain" description="Aminotransferase class V" evidence="15">
    <location>
        <begin position="8"/>
        <end position="317"/>
    </location>
</feature>
<evidence type="ECO:0000256" key="1">
    <source>
        <dbReference type="ARBA" id="ARBA00001933"/>
    </source>
</evidence>
<organism evidence="16 17">
    <name type="scientific">Dyadobacter linearis</name>
    <dbReference type="NCBI Taxonomy" id="2823330"/>
    <lineage>
        <taxon>Bacteria</taxon>
        <taxon>Pseudomonadati</taxon>
        <taxon>Bacteroidota</taxon>
        <taxon>Cytophagia</taxon>
        <taxon>Cytophagales</taxon>
        <taxon>Spirosomataceae</taxon>
        <taxon>Dyadobacter</taxon>
    </lineage>
</organism>
<sequence>MITFYPGPSKVYPEVGQYLQEAFESGVISANHRSAAFMEMLAETISNLKLKLDVPADYEVYFVSSATECWEIIAQSLISVPSLHIYNGAFGEKWMEYTQKITSGASSFYFDHNALPELPFASKLSGSELICLTHNETSNGTALPASFLESLRSESDNLIAVDATSSMAGVELPWESADIWYASVQKCFGLPAGMGVLILSPRAVERAIELGERKHYNSLLFIRENFLKNQTPFTPNILGIYLLNRIMQQVKPIEEVAEQTALRSREWYQFLTKYRYPLVVTNEAARSETVIAVAGTREKTAQIKEAAKKAGIVLGNGYGTQKDTSFRIANFPAISSQEIAMLQQFLVSFAGK</sequence>
<keyword evidence="17" id="KW-1185">Reference proteome</keyword>
<evidence type="ECO:0000256" key="12">
    <source>
        <dbReference type="ARBA" id="ARBA00031421"/>
    </source>
</evidence>
<keyword evidence="8 16" id="KW-0808">Transferase</keyword>
<evidence type="ECO:0000256" key="2">
    <source>
        <dbReference type="ARBA" id="ARBA00005099"/>
    </source>
</evidence>
<evidence type="ECO:0000256" key="9">
    <source>
        <dbReference type="ARBA" id="ARBA00022898"/>
    </source>
</evidence>
<dbReference type="Gene3D" id="3.90.1150.10">
    <property type="entry name" value="Aspartate Aminotransferase, domain 1"/>
    <property type="match status" value="1"/>
</dbReference>
<comment type="catalytic activity">
    <reaction evidence="14">
        <text>O-phospho-L-serine + 2-oxoglutarate = 3-phosphooxypyruvate + L-glutamate</text>
        <dbReference type="Rhea" id="RHEA:14329"/>
        <dbReference type="ChEBI" id="CHEBI:16810"/>
        <dbReference type="ChEBI" id="CHEBI:18110"/>
        <dbReference type="ChEBI" id="CHEBI:29985"/>
        <dbReference type="ChEBI" id="CHEBI:57524"/>
        <dbReference type="EC" id="2.6.1.52"/>
    </reaction>
</comment>
<evidence type="ECO:0000256" key="14">
    <source>
        <dbReference type="ARBA" id="ARBA00049007"/>
    </source>
</evidence>
<dbReference type="InterPro" id="IPR000192">
    <property type="entry name" value="Aminotrans_V_dom"/>
</dbReference>
<dbReference type="Proteomes" id="UP000679725">
    <property type="component" value="Unassembled WGS sequence"/>
</dbReference>
<gene>
    <name evidence="16" type="primary">serC_1</name>
    <name evidence="16" type="ORF">DYBT9623_02150</name>
</gene>
<keyword evidence="5" id="KW-0963">Cytoplasm</keyword>
<dbReference type="InterPro" id="IPR022278">
    <property type="entry name" value="Pser_aminoTfrase"/>
</dbReference>
<evidence type="ECO:0000256" key="5">
    <source>
        <dbReference type="ARBA" id="ARBA00022490"/>
    </source>
</evidence>
<name>A0ABM8UPJ9_9BACT</name>
<comment type="pathway">
    <text evidence="2">Amino-acid biosynthesis; L-serine biosynthesis; L-serine from 3-phospho-D-glycerate: step 2/3.</text>
</comment>
<keyword evidence="10" id="KW-0664">Pyridoxine biosynthesis</keyword>
<evidence type="ECO:0000259" key="15">
    <source>
        <dbReference type="Pfam" id="PF00266"/>
    </source>
</evidence>
<evidence type="ECO:0000256" key="13">
    <source>
        <dbReference type="ARBA" id="ARBA00047630"/>
    </source>
</evidence>
<accession>A0ABM8UPJ9</accession>
<protein>
    <recommendedName>
        <fullName evidence="4">phosphoserine transaminase</fullName>
        <ecNumber evidence="4">2.6.1.52</ecNumber>
    </recommendedName>
    <alternativeName>
        <fullName evidence="12">Phosphohydroxythreonine aminotransferase</fullName>
    </alternativeName>
</protein>
<evidence type="ECO:0000256" key="8">
    <source>
        <dbReference type="ARBA" id="ARBA00022679"/>
    </source>
</evidence>
<evidence type="ECO:0000256" key="4">
    <source>
        <dbReference type="ARBA" id="ARBA00013030"/>
    </source>
</evidence>
<comment type="similarity">
    <text evidence="3">Belongs to the class-V pyridoxal-phosphate-dependent aminotransferase family. SerC subfamily.</text>
</comment>
<dbReference type="InterPro" id="IPR015421">
    <property type="entry name" value="PyrdxlP-dep_Trfase_major"/>
</dbReference>
<dbReference type="Gene3D" id="3.40.640.10">
    <property type="entry name" value="Type I PLP-dependent aspartate aminotransferase-like (Major domain)"/>
    <property type="match status" value="1"/>
</dbReference>
<evidence type="ECO:0000256" key="3">
    <source>
        <dbReference type="ARBA" id="ARBA00006904"/>
    </source>
</evidence>
<dbReference type="PANTHER" id="PTHR21152:SF40">
    <property type="entry name" value="ALANINE--GLYOXYLATE AMINOTRANSFERASE"/>
    <property type="match status" value="1"/>
</dbReference>
<dbReference type="EMBL" id="CAJRAU010000003">
    <property type="protein sequence ID" value="CAG5069414.1"/>
    <property type="molecule type" value="Genomic_DNA"/>
</dbReference>
<dbReference type="PANTHER" id="PTHR21152">
    <property type="entry name" value="AMINOTRANSFERASE CLASS V"/>
    <property type="match status" value="1"/>
</dbReference>
<comment type="caution">
    <text evidence="16">The sequence shown here is derived from an EMBL/GenBank/DDBJ whole genome shotgun (WGS) entry which is preliminary data.</text>
</comment>
<dbReference type="InterPro" id="IPR015422">
    <property type="entry name" value="PyrdxlP-dep_Trfase_small"/>
</dbReference>
<dbReference type="RefSeq" id="WP_215233532.1">
    <property type="nucleotide sequence ID" value="NZ_CAJRAU010000003.1"/>
</dbReference>
<evidence type="ECO:0000313" key="16">
    <source>
        <dbReference type="EMBL" id="CAG5069414.1"/>
    </source>
</evidence>
<evidence type="ECO:0000256" key="6">
    <source>
        <dbReference type="ARBA" id="ARBA00022576"/>
    </source>
</evidence>
<comment type="catalytic activity">
    <reaction evidence="13">
        <text>4-(phosphooxy)-L-threonine + 2-oxoglutarate = (R)-3-hydroxy-2-oxo-4-phosphooxybutanoate + L-glutamate</text>
        <dbReference type="Rhea" id="RHEA:16573"/>
        <dbReference type="ChEBI" id="CHEBI:16810"/>
        <dbReference type="ChEBI" id="CHEBI:29985"/>
        <dbReference type="ChEBI" id="CHEBI:58452"/>
        <dbReference type="ChEBI" id="CHEBI:58538"/>
        <dbReference type="EC" id="2.6.1.52"/>
    </reaction>
</comment>
<keyword evidence="6 16" id="KW-0032">Aminotransferase</keyword>
<reference evidence="16 17" key="1">
    <citation type="submission" date="2021-04" db="EMBL/GenBank/DDBJ databases">
        <authorList>
            <person name="Rodrigo-Torres L."/>
            <person name="Arahal R. D."/>
            <person name="Lucena T."/>
        </authorList>
    </citation>
    <scope>NUCLEOTIDE SEQUENCE [LARGE SCALE GENOMIC DNA]</scope>
    <source>
        <strain evidence="16 17">CECT 9623</strain>
    </source>
</reference>
<comment type="cofactor">
    <cofactor evidence="1">
        <name>pyridoxal 5'-phosphate</name>
        <dbReference type="ChEBI" id="CHEBI:597326"/>
    </cofactor>
</comment>
<evidence type="ECO:0000256" key="11">
    <source>
        <dbReference type="ARBA" id="ARBA00023299"/>
    </source>
</evidence>
<evidence type="ECO:0000256" key="7">
    <source>
        <dbReference type="ARBA" id="ARBA00022605"/>
    </source>
</evidence>
<dbReference type="InterPro" id="IPR015424">
    <property type="entry name" value="PyrdxlP-dep_Trfase"/>
</dbReference>
<dbReference type="Pfam" id="PF00266">
    <property type="entry name" value="Aminotran_5"/>
    <property type="match status" value="1"/>
</dbReference>
<keyword evidence="7" id="KW-0028">Amino-acid biosynthesis</keyword>
<dbReference type="PIRSF" id="PIRSF000525">
    <property type="entry name" value="SerC"/>
    <property type="match status" value="1"/>
</dbReference>
<dbReference type="GO" id="GO:0004648">
    <property type="term" value="F:O-phospho-L-serine:2-oxoglutarate aminotransferase activity"/>
    <property type="evidence" value="ECO:0007669"/>
    <property type="project" value="UniProtKB-EC"/>
</dbReference>
<keyword evidence="9" id="KW-0663">Pyridoxal phosphate</keyword>
<keyword evidence="11" id="KW-0718">Serine biosynthesis</keyword>
<dbReference type="SUPFAM" id="SSF53383">
    <property type="entry name" value="PLP-dependent transferases"/>
    <property type="match status" value="1"/>
</dbReference>
<evidence type="ECO:0000313" key="17">
    <source>
        <dbReference type="Proteomes" id="UP000679725"/>
    </source>
</evidence>
<dbReference type="EC" id="2.6.1.52" evidence="4"/>